<proteinExistence type="predicted"/>
<feature type="transmembrane region" description="Helical" evidence="2">
    <location>
        <begin position="227"/>
        <end position="248"/>
    </location>
</feature>
<keyword evidence="2" id="KW-1133">Transmembrane helix</keyword>
<dbReference type="PANTHER" id="PTHR20992">
    <property type="entry name" value="AT15442P-RELATED"/>
    <property type="match status" value="1"/>
</dbReference>
<dbReference type="PANTHER" id="PTHR20992:SF9">
    <property type="entry name" value="AT15442P-RELATED"/>
    <property type="match status" value="1"/>
</dbReference>
<evidence type="ECO:0000256" key="1">
    <source>
        <dbReference type="SAM" id="MobiDB-lite"/>
    </source>
</evidence>
<evidence type="ECO:0000313" key="4">
    <source>
        <dbReference type="Proteomes" id="UP001165060"/>
    </source>
</evidence>
<evidence type="ECO:0000313" key="3">
    <source>
        <dbReference type="EMBL" id="GMI19985.1"/>
    </source>
</evidence>
<dbReference type="EMBL" id="BRYB01002465">
    <property type="protein sequence ID" value="GMI19985.1"/>
    <property type="molecule type" value="Genomic_DNA"/>
</dbReference>
<feature type="transmembrane region" description="Helical" evidence="2">
    <location>
        <begin position="139"/>
        <end position="159"/>
    </location>
</feature>
<reference evidence="3 4" key="1">
    <citation type="journal article" date="2023" name="Commun. Biol.">
        <title>Genome analysis of Parmales, the sister group of diatoms, reveals the evolutionary specialization of diatoms from phago-mixotrophs to photoautotrophs.</title>
        <authorList>
            <person name="Ban H."/>
            <person name="Sato S."/>
            <person name="Yoshikawa S."/>
            <person name="Yamada K."/>
            <person name="Nakamura Y."/>
            <person name="Ichinomiya M."/>
            <person name="Sato N."/>
            <person name="Blanc-Mathieu R."/>
            <person name="Endo H."/>
            <person name="Kuwata A."/>
            <person name="Ogata H."/>
        </authorList>
    </citation>
    <scope>NUCLEOTIDE SEQUENCE [LARGE SCALE GENOMIC DNA]</scope>
</reference>
<keyword evidence="4" id="KW-1185">Reference proteome</keyword>
<organism evidence="3 4">
    <name type="scientific">Tetraparma gracilis</name>
    <dbReference type="NCBI Taxonomy" id="2962635"/>
    <lineage>
        <taxon>Eukaryota</taxon>
        <taxon>Sar</taxon>
        <taxon>Stramenopiles</taxon>
        <taxon>Ochrophyta</taxon>
        <taxon>Bolidophyceae</taxon>
        <taxon>Parmales</taxon>
        <taxon>Triparmaceae</taxon>
        <taxon>Tetraparma</taxon>
    </lineage>
</organism>
<feature type="region of interest" description="Disordered" evidence="1">
    <location>
        <begin position="360"/>
        <end position="414"/>
    </location>
</feature>
<sequence>MVRSIHVVVPKRELESTLQVLSTSEHVHGLATFYGEGVSMLIFKSDERKLQGTLRRLNNIGVGSRFGTIDVHSLVTTLPSIRRTGSSKKKYRIDDRMSVEEIQDAIDAQSRLTFDFLVMTGIAAILSGTGLVGDSSTTVVASMLVSPLMGPILCLTFGLTSKHDDMIKRGLVNVACGLAVCLGVGIVIGMCTIPYFKDLELPHDWGEFISNNDLQISSEIIERGSPAGLVMGFAVALPSGVGVTLAVTTSSGINALVGVAIAAALIPPVVNCGICFVSGIFLSVMRGETEVGHNFMLLSAVSFALFAINIVVMVIVGIGMMKLKKVTTAGAGSEMWDNDMFSNNGERSSFFRSGVELASRDEVEEEPAGDMKSPLLEAKGGGRHMSDPYSGWWEGGGEDRDGGGGRESAAGKSAVAVGNGSVLRSFMLSASKTLGQGGEGGGAEKEEER</sequence>
<feature type="non-terminal residue" evidence="3">
    <location>
        <position position="449"/>
    </location>
</feature>
<protein>
    <recommendedName>
        <fullName evidence="5">DUF389 domain-containing protein</fullName>
    </recommendedName>
</protein>
<dbReference type="InterPro" id="IPR005240">
    <property type="entry name" value="DUF389"/>
</dbReference>
<keyword evidence="2" id="KW-0472">Membrane</keyword>
<feature type="transmembrane region" description="Helical" evidence="2">
    <location>
        <begin position="171"/>
        <end position="196"/>
    </location>
</feature>
<comment type="caution">
    <text evidence="3">The sequence shown here is derived from an EMBL/GenBank/DDBJ whole genome shotgun (WGS) entry which is preliminary data.</text>
</comment>
<dbReference type="Proteomes" id="UP001165060">
    <property type="component" value="Unassembled WGS sequence"/>
</dbReference>
<feature type="transmembrane region" description="Helical" evidence="2">
    <location>
        <begin position="255"/>
        <end position="283"/>
    </location>
</feature>
<evidence type="ECO:0000256" key="2">
    <source>
        <dbReference type="SAM" id="Phobius"/>
    </source>
</evidence>
<evidence type="ECO:0008006" key="5">
    <source>
        <dbReference type="Google" id="ProtNLM"/>
    </source>
</evidence>
<name>A0ABQ6M5P9_9STRA</name>
<feature type="transmembrane region" description="Helical" evidence="2">
    <location>
        <begin position="295"/>
        <end position="318"/>
    </location>
</feature>
<feature type="transmembrane region" description="Helical" evidence="2">
    <location>
        <begin position="112"/>
        <end position="133"/>
    </location>
</feature>
<accession>A0ABQ6M5P9</accession>
<dbReference type="Pfam" id="PF04087">
    <property type="entry name" value="DUF389"/>
    <property type="match status" value="1"/>
</dbReference>
<gene>
    <name evidence="3" type="ORF">TeGR_g177</name>
</gene>
<keyword evidence="2" id="KW-0812">Transmembrane</keyword>